<name>A0A1B2DFW1_9BACL</name>
<protein>
    <recommendedName>
        <fullName evidence="3">DUF4446 domain-containing protein</fullName>
    </recommendedName>
</protein>
<dbReference type="AlphaFoldDB" id="A0A1B2DFW1"/>
<dbReference type="InterPro" id="IPR027981">
    <property type="entry name" value="DUF4446"/>
</dbReference>
<keyword evidence="1" id="KW-1133">Transmembrane helix</keyword>
<sequence length="160" mass="17988">MNDWMNNPLYGLLALLVVLLFIILIWVISLGRRLKKLRKQYVEVMGDTGITNIEEVVIGLKQEIAEHARYSRVVEAKLEQLERRQLEEKGRLGVIRYNAFSEQGSDLSFSIAIVNAAQDGVVVSSIHSRDSAYVYAKPLEAGQSTYPLTPEELQAIAKAK</sequence>
<gene>
    <name evidence="2" type="ORF">BBD42_08990</name>
</gene>
<evidence type="ECO:0000313" key="2">
    <source>
        <dbReference type="EMBL" id="ANY66575.1"/>
    </source>
</evidence>
<dbReference type="EMBL" id="CP016808">
    <property type="protein sequence ID" value="ANY66575.1"/>
    <property type="molecule type" value="Genomic_DNA"/>
</dbReference>
<evidence type="ECO:0008006" key="3">
    <source>
        <dbReference type="Google" id="ProtNLM"/>
    </source>
</evidence>
<reference evidence="2" key="1">
    <citation type="submission" date="2016-08" db="EMBL/GenBank/DDBJ databases">
        <title>Complete Genome Seqeunce of Paenibacillus sp. BIHB 4019 from tea rhizoplane.</title>
        <authorList>
            <person name="Thakur R."/>
            <person name="Swarnkar M.K."/>
            <person name="Gulati A."/>
        </authorList>
    </citation>
    <scope>NUCLEOTIDE SEQUENCE [LARGE SCALE GENOMIC DNA]</scope>
    <source>
        <strain evidence="2">BIHB4019</strain>
    </source>
</reference>
<evidence type="ECO:0000256" key="1">
    <source>
        <dbReference type="SAM" id="Phobius"/>
    </source>
</evidence>
<organism evidence="2">
    <name type="scientific">Paenibacillus sp. BIHB 4019</name>
    <dbReference type="NCBI Taxonomy" id="1870819"/>
    <lineage>
        <taxon>Bacteria</taxon>
        <taxon>Bacillati</taxon>
        <taxon>Bacillota</taxon>
        <taxon>Bacilli</taxon>
        <taxon>Bacillales</taxon>
        <taxon>Paenibacillaceae</taxon>
        <taxon>Paenibacillus</taxon>
    </lineage>
</organism>
<keyword evidence="1" id="KW-0812">Transmembrane</keyword>
<accession>A0A1B2DFW1</accession>
<keyword evidence="1" id="KW-0472">Membrane</keyword>
<dbReference type="Pfam" id="PF14584">
    <property type="entry name" value="DUF4446"/>
    <property type="match status" value="1"/>
</dbReference>
<feature type="transmembrane region" description="Helical" evidence="1">
    <location>
        <begin position="12"/>
        <end position="31"/>
    </location>
</feature>
<dbReference type="RefSeq" id="WP_099517868.1">
    <property type="nucleotide sequence ID" value="NZ_CP016808.1"/>
</dbReference>
<proteinExistence type="predicted"/>